<reference evidence="11" key="1">
    <citation type="journal article" date="2019" name="Int. J. Syst. Evol. Microbiol.">
        <title>The Global Catalogue of Microorganisms (GCM) 10K type strain sequencing project: providing services to taxonomists for standard genome sequencing and annotation.</title>
        <authorList>
            <consortium name="The Broad Institute Genomics Platform"/>
            <consortium name="The Broad Institute Genome Sequencing Center for Infectious Disease"/>
            <person name="Wu L."/>
            <person name="Ma J."/>
        </authorList>
    </citation>
    <scope>NUCLEOTIDE SEQUENCE [LARGE SCALE GENOMIC DNA]</scope>
    <source>
        <strain evidence="11">CGMCC 4.7357</strain>
    </source>
</reference>
<dbReference type="InterPro" id="IPR015947">
    <property type="entry name" value="PUA-like_sf"/>
</dbReference>
<dbReference type="SMART" id="SM00359">
    <property type="entry name" value="PUA"/>
    <property type="match status" value="1"/>
</dbReference>
<dbReference type="Pfam" id="PF17785">
    <property type="entry name" value="PUA_3"/>
    <property type="match status" value="1"/>
</dbReference>
<keyword evidence="3" id="KW-0698">rRNA processing</keyword>
<dbReference type="EC" id="2.1.1.-" evidence="10"/>
<evidence type="ECO:0000256" key="7">
    <source>
        <dbReference type="ARBA" id="ARBA00022884"/>
    </source>
</evidence>
<dbReference type="SUPFAM" id="SSF53335">
    <property type="entry name" value="S-adenosyl-L-methionine-dependent methyltransferases"/>
    <property type="match status" value="1"/>
</dbReference>
<dbReference type="Proteomes" id="UP001596020">
    <property type="component" value="Unassembled WGS sequence"/>
</dbReference>
<evidence type="ECO:0000256" key="1">
    <source>
        <dbReference type="ARBA" id="ARBA00004496"/>
    </source>
</evidence>
<protein>
    <submittedName>
        <fullName evidence="10">Class I SAM-dependent rRNA methyltransferase</fullName>
        <ecNumber evidence="10">2.1.1.-</ecNumber>
    </submittedName>
</protein>
<dbReference type="PANTHER" id="PTHR42873">
    <property type="entry name" value="RIBOSOMAL RNA LARGE SUBUNIT METHYLTRANSFERASE"/>
    <property type="match status" value="1"/>
</dbReference>
<dbReference type="Gene3D" id="3.40.50.150">
    <property type="entry name" value="Vaccinia Virus protein VP39"/>
    <property type="match status" value="1"/>
</dbReference>
<sequence length="394" mass="44315">MIKITLKPKKEENLERFHPWIFSGAIQKMDGNPQEGDLVSICSSQGKPLAIGHYAPTTISIRVLSFDPTEPINEDFWKGRLASAYNLRKQLGFIRDDNDAYRLVHGEGDLMPGLIIDIYGATAVMQAHTVGMHLVSKTIAKLLPEITEGKVNSVYYKSENTLPYMANIETEDGFILGESEEVPVLENGIKFYPDWHKGQKTGFFLDQRDNRMLVEKFSKDKTVLNMFSYTGGFSLYALRGGAKSVTSIDSSAIAIDMAERNVALNIQEGDNRHQSLSEDAFKYLENMPNDKYDLIILDPPAFAKHRKVLRNALSGYRKINTMALRNIKPGGLLFTFSCSQAVTKEDFRLAVFSSAAAAKRRVRILHQLTQSADHPINIYHPEGEYLKGLLLYVE</sequence>
<dbReference type="PANTHER" id="PTHR42873:SF1">
    <property type="entry name" value="S-ADENOSYLMETHIONINE-DEPENDENT METHYLTRANSFERASE DOMAIN-CONTAINING PROTEIN"/>
    <property type="match status" value="1"/>
</dbReference>
<dbReference type="InterPro" id="IPR019614">
    <property type="entry name" value="SAM-dep_methyl-trfase"/>
</dbReference>
<keyword evidence="6" id="KW-0949">S-adenosyl-L-methionine</keyword>
<keyword evidence="11" id="KW-1185">Reference proteome</keyword>
<comment type="similarity">
    <text evidence="8">Belongs to the methyltransferase superfamily. RlmI family.</text>
</comment>
<dbReference type="GO" id="GO:0008168">
    <property type="term" value="F:methyltransferase activity"/>
    <property type="evidence" value="ECO:0007669"/>
    <property type="project" value="UniProtKB-KW"/>
</dbReference>
<dbReference type="PROSITE" id="PS50890">
    <property type="entry name" value="PUA"/>
    <property type="match status" value="1"/>
</dbReference>
<evidence type="ECO:0000259" key="9">
    <source>
        <dbReference type="SMART" id="SM00359"/>
    </source>
</evidence>
<feature type="domain" description="PUA" evidence="9">
    <location>
        <begin position="2"/>
        <end position="86"/>
    </location>
</feature>
<gene>
    <name evidence="10" type="ORF">ACFO3G_05585</name>
</gene>
<keyword evidence="2" id="KW-0963">Cytoplasm</keyword>
<proteinExistence type="inferred from homology"/>
<organism evidence="10 11">
    <name type="scientific">Falsiporphyromonas endometrii</name>
    <dbReference type="NCBI Taxonomy" id="1387297"/>
    <lineage>
        <taxon>Bacteria</taxon>
        <taxon>Pseudomonadati</taxon>
        <taxon>Bacteroidota</taxon>
        <taxon>Bacteroidia</taxon>
        <taxon>Bacteroidales</taxon>
        <taxon>Porphyromonadaceae</taxon>
        <taxon>Falsiporphyromonas</taxon>
    </lineage>
</organism>
<dbReference type="RefSeq" id="WP_380078778.1">
    <property type="nucleotide sequence ID" value="NZ_JBHSGO010000170.1"/>
</dbReference>
<dbReference type="SUPFAM" id="SSF88697">
    <property type="entry name" value="PUA domain-like"/>
    <property type="match status" value="1"/>
</dbReference>
<evidence type="ECO:0000256" key="6">
    <source>
        <dbReference type="ARBA" id="ARBA00022691"/>
    </source>
</evidence>
<keyword evidence="4 10" id="KW-0489">Methyltransferase</keyword>
<comment type="caution">
    <text evidence="10">The sequence shown here is derived from an EMBL/GenBank/DDBJ whole genome shotgun (WGS) entry which is preliminary data.</text>
</comment>
<evidence type="ECO:0000256" key="4">
    <source>
        <dbReference type="ARBA" id="ARBA00022603"/>
    </source>
</evidence>
<evidence type="ECO:0000313" key="10">
    <source>
        <dbReference type="EMBL" id="MFC4666070.1"/>
    </source>
</evidence>
<dbReference type="InterPro" id="IPR002478">
    <property type="entry name" value="PUA"/>
</dbReference>
<evidence type="ECO:0000256" key="8">
    <source>
        <dbReference type="ARBA" id="ARBA00038091"/>
    </source>
</evidence>
<dbReference type="Gene3D" id="3.30.750.80">
    <property type="entry name" value="RNA methyltransferase domain (HRMD) like"/>
    <property type="match status" value="1"/>
</dbReference>
<dbReference type="InterPro" id="IPR036974">
    <property type="entry name" value="PUA_sf"/>
</dbReference>
<dbReference type="EMBL" id="JBHSGO010000170">
    <property type="protein sequence ID" value="MFC4666070.1"/>
    <property type="molecule type" value="Genomic_DNA"/>
</dbReference>
<accession>A0ABV9K7A6</accession>
<dbReference type="Pfam" id="PF10672">
    <property type="entry name" value="Methyltrans_SAM"/>
    <property type="match status" value="1"/>
</dbReference>
<dbReference type="InterPro" id="IPR041532">
    <property type="entry name" value="RlmI-like_PUA"/>
</dbReference>
<keyword evidence="7" id="KW-0694">RNA-binding</keyword>
<dbReference type="CDD" id="cd11572">
    <property type="entry name" value="RlmI_M_like"/>
    <property type="match status" value="1"/>
</dbReference>
<dbReference type="CDD" id="cd21153">
    <property type="entry name" value="PUA_RlmI"/>
    <property type="match status" value="1"/>
</dbReference>
<comment type="subcellular location">
    <subcellularLocation>
        <location evidence="1">Cytoplasm</location>
    </subcellularLocation>
</comment>
<evidence type="ECO:0000313" key="11">
    <source>
        <dbReference type="Proteomes" id="UP001596020"/>
    </source>
</evidence>
<dbReference type="InterPro" id="IPR029063">
    <property type="entry name" value="SAM-dependent_MTases_sf"/>
</dbReference>
<evidence type="ECO:0000256" key="2">
    <source>
        <dbReference type="ARBA" id="ARBA00022490"/>
    </source>
</evidence>
<evidence type="ECO:0000256" key="3">
    <source>
        <dbReference type="ARBA" id="ARBA00022552"/>
    </source>
</evidence>
<evidence type="ECO:0000256" key="5">
    <source>
        <dbReference type="ARBA" id="ARBA00022679"/>
    </source>
</evidence>
<dbReference type="GO" id="GO:0032259">
    <property type="term" value="P:methylation"/>
    <property type="evidence" value="ECO:0007669"/>
    <property type="project" value="UniProtKB-KW"/>
</dbReference>
<keyword evidence="5 10" id="KW-0808">Transferase</keyword>
<dbReference type="CDD" id="cd02440">
    <property type="entry name" value="AdoMet_MTases"/>
    <property type="match status" value="1"/>
</dbReference>
<name>A0ABV9K7A6_9PORP</name>
<dbReference type="Gene3D" id="2.30.130.10">
    <property type="entry name" value="PUA domain"/>
    <property type="match status" value="1"/>
</dbReference>